<gene>
    <name evidence="3" type="ORF">EZ313_21860</name>
</gene>
<evidence type="ECO:0000313" key="4">
    <source>
        <dbReference type="Proteomes" id="UP000298180"/>
    </source>
</evidence>
<protein>
    <submittedName>
        <fullName evidence="3">Response regulator</fullName>
    </submittedName>
</protein>
<feature type="domain" description="Response regulatory" evidence="2">
    <location>
        <begin position="194"/>
        <end position="310"/>
    </location>
</feature>
<keyword evidence="1" id="KW-0597">Phosphoprotein</keyword>
<dbReference type="EMBL" id="SMLM01000004">
    <property type="protein sequence ID" value="TFY99219.1"/>
    <property type="molecule type" value="Genomic_DNA"/>
</dbReference>
<sequence length="310" mass="34678">MGRDSTEGPYGSKLFFSSRLIRICICARPGAAFRALDVKVRISRFSARRYALIMAGQVEERMEQLFVKVVGFSDVERHALNTLFRLSEERQTRYALWTPDCGATPDVALIDSDSHEALVEFELPSNEGVRMVWVGDRPPARAWRSFQRPIDWPAVIAAMDQLSMPPPDLELSLDLDFDFSVPPSQAPTEPGVRRALIANADRAERLYIRARMSLADLTLADEAETAGDALELARKHRYDVAVIDHALPGKSGGRELLRQLAQIDRRIPCLIVTKPRLSAAEKARSLLGRQPILLEKPVDPVRLTALLQSL</sequence>
<dbReference type="AlphaFoldDB" id="A0A4Z0BLD1"/>
<feature type="modified residue" description="4-aspartylphosphate" evidence="1">
    <location>
        <position position="244"/>
    </location>
</feature>
<evidence type="ECO:0000313" key="3">
    <source>
        <dbReference type="EMBL" id="TFY99219.1"/>
    </source>
</evidence>
<dbReference type="GO" id="GO:0000160">
    <property type="term" value="P:phosphorelay signal transduction system"/>
    <property type="evidence" value="ECO:0007669"/>
    <property type="project" value="InterPro"/>
</dbReference>
<dbReference type="SUPFAM" id="SSF52172">
    <property type="entry name" value="CheY-like"/>
    <property type="match status" value="1"/>
</dbReference>
<dbReference type="OrthoDB" id="8896819at2"/>
<proteinExistence type="predicted"/>
<keyword evidence="4" id="KW-1185">Reference proteome</keyword>
<organism evidence="3 4">
    <name type="scientific">Ramlibacter henchirensis</name>
    <dbReference type="NCBI Taxonomy" id="204072"/>
    <lineage>
        <taxon>Bacteria</taxon>
        <taxon>Pseudomonadati</taxon>
        <taxon>Pseudomonadota</taxon>
        <taxon>Betaproteobacteria</taxon>
        <taxon>Burkholderiales</taxon>
        <taxon>Comamonadaceae</taxon>
        <taxon>Ramlibacter</taxon>
    </lineage>
</organism>
<dbReference type="InterPro" id="IPR011006">
    <property type="entry name" value="CheY-like_superfamily"/>
</dbReference>
<dbReference type="PROSITE" id="PS50110">
    <property type="entry name" value="RESPONSE_REGULATORY"/>
    <property type="match status" value="1"/>
</dbReference>
<comment type="caution">
    <text evidence="3">The sequence shown here is derived from an EMBL/GenBank/DDBJ whole genome shotgun (WGS) entry which is preliminary data.</text>
</comment>
<name>A0A4Z0BLD1_9BURK</name>
<dbReference type="Gene3D" id="3.40.50.2300">
    <property type="match status" value="1"/>
</dbReference>
<dbReference type="Proteomes" id="UP000298180">
    <property type="component" value="Unassembled WGS sequence"/>
</dbReference>
<evidence type="ECO:0000256" key="1">
    <source>
        <dbReference type="PROSITE-ProRule" id="PRU00169"/>
    </source>
</evidence>
<reference evidence="3 4" key="1">
    <citation type="submission" date="2019-03" db="EMBL/GenBank/DDBJ databases">
        <title>Ramlibacter henchirensis DSM 14656, whole genome shotgun sequence.</title>
        <authorList>
            <person name="Zhang X."/>
            <person name="Feng G."/>
            <person name="Zhu H."/>
        </authorList>
    </citation>
    <scope>NUCLEOTIDE SEQUENCE [LARGE SCALE GENOMIC DNA]</scope>
    <source>
        <strain evidence="3 4">DSM 14656</strain>
    </source>
</reference>
<dbReference type="SMART" id="SM00448">
    <property type="entry name" value="REC"/>
    <property type="match status" value="1"/>
</dbReference>
<dbReference type="Pfam" id="PF00072">
    <property type="entry name" value="Response_reg"/>
    <property type="match status" value="1"/>
</dbReference>
<accession>A0A4Z0BLD1</accession>
<evidence type="ECO:0000259" key="2">
    <source>
        <dbReference type="PROSITE" id="PS50110"/>
    </source>
</evidence>
<dbReference type="InterPro" id="IPR001789">
    <property type="entry name" value="Sig_transdc_resp-reg_receiver"/>
</dbReference>